<dbReference type="Pfam" id="PF04228">
    <property type="entry name" value="Zn_peptidase"/>
    <property type="match status" value="1"/>
</dbReference>
<dbReference type="PANTHER" id="PTHR30168:SF0">
    <property type="entry name" value="INNER MEMBRANE PROTEIN"/>
    <property type="match status" value="1"/>
</dbReference>
<feature type="region of interest" description="Disordered" evidence="5">
    <location>
        <begin position="279"/>
        <end position="298"/>
    </location>
</feature>
<feature type="region of interest" description="Disordered" evidence="5">
    <location>
        <begin position="1"/>
        <end position="21"/>
    </location>
</feature>
<protein>
    <submittedName>
        <fullName evidence="7">Neutral zinc metallopeptidase</fullName>
    </submittedName>
</protein>
<feature type="compositionally biased region" description="Basic and acidic residues" evidence="5">
    <location>
        <begin position="279"/>
        <end position="297"/>
    </location>
</feature>
<gene>
    <name evidence="7" type="ORF">ACFOVU_21265</name>
</gene>
<feature type="compositionally biased region" description="Gly residues" evidence="5">
    <location>
        <begin position="1"/>
        <end position="12"/>
    </location>
</feature>
<evidence type="ECO:0000256" key="6">
    <source>
        <dbReference type="SAM" id="Phobius"/>
    </source>
</evidence>
<organism evidence="7 8">
    <name type="scientific">Nocardiopsis sediminis</name>
    <dbReference type="NCBI Taxonomy" id="1778267"/>
    <lineage>
        <taxon>Bacteria</taxon>
        <taxon>Bacillati</taxon>
        <taxon>Actinomycetota</taxon>
        <taxon>Actinomycetes</taxon>
        <taxon>Streptosporangiales</taxon>
        <taxon>Nocardiopsidaceae</taxon>
        <taxon>Nocardiopsis</taxon>
    </lineage>
</organism>
<dbReference type="RefSeq" id="WP_378536313.1">
    <property type="nucleotide sequence ID" value="NZ_JBHSBH010000013.1"/>
</dbReference>
<evidence type="ECO:0000313" key="7">
    <source>
        <dbReference type="EMBL" id="MFC3998469.1"/>
    </source>
</evidence>
<name>A0ABV8FQQ5_9ACTN</name>
<comment type="subcellular location">
    <subcellularLocation>
        <location evidence="1">Membrane</location>
        <topology evidence="1">Single-pass membrane protein</topology>
    </subcellularLocation>
</comment>
<feature type="compositionally biased region" description="Low complexity" evidence="5">
    <location>
        <begin position="54"/>
        <end position="65"/>
    </location>
</feature>
<accession>A0ABV8FQQ5</accession>
<feature type="compositionally biased region" description="Gly residues" evidence="5">
    <location>
        <begin position="69"/>
        <end position="78"/>
    </location>
</feature>
<keyword evidence="4 6" id="KW-0472">Membrane</keyword>
<dbReference type="EMBL" id="JBHSBH010000013">
    <property type="protein sequence ID" value="MFC3998469.1"/>
    <property type="molecule type" value="Genomic_DNA"/>
</dbReference>
<evidence type="ECO:0000313" key="8">
    <source>
        <dbReference type="Proteomes" id="UP001595847"/>
    </source>
</evidence>
<keyword evidence="8" id="KW-1185">Reference proteome</keyword>
<dbReference type="InterPro" id="IPR007343">
    <property type="entry name" value="Uncharacterised_pept_Zn_put"/>
</dbReference>
<evidence type="ECO:0000256" key="5">
    <source>
        <dbReference type="SAM" id="MobiDB-lite"/>
    </source>
</evidence>
<keyword evidence="2 6" id="KW-0812">Transmembrane</keyword>
<feature type="transmembrane region" description="Helical" evidence="6">
    <location>
        <begin position="26"/>
        <end position="47"/>
    </location>
</feature>
<feature type="region of interest" description="Disordered" evidence="5">
    <location>
        <begin position="52"/>
        <end position="102"/>
    </location>
</feature>
<proteinExistence type="predicted"/>
<dbReference type="PANTHER" id="PTHR30168">
    <property type="entry name" value="PUTATIVE MEMBRANE PROTEIN YPFJ"/>
    <property type="match status" value="1"/>
</dbReference>
<evidence type="ECO:0000256" key="4">
    <source>
        <dbReference type="ARBA" id="ARBA00023136"/>
    </source>
</evidence>
<evidence type="ECO:0000256" key="3">
    <source>
        <dbReference type="ARBA" id="ARBA00022989"/>
    </source>
</evidence>
<evidence type="ECO:0000256" key="2">
    <source>
        <dbReference type="ARBA" id="ARBA00022692"/>
    </source>
</evidence>
<sequence length="330" mass="34836">MSGLSGGPGGPGEQPARRRRPAEGRVALYAALASLVLALASLTWVTMGADTPGGPQSAADPSQAPSPGPGAGGSGGLSGVPADEAGARRPTGEAALVDNPLYDTGRLSPLPCPAPDMNVDDPGSVDRFLNAVADCLDQAWATQFAKAGIPFQPPERIFWTEPGTSPCRDYPSAAGAFYCRANAGIYIGTSDVVEKWNGVQTSAVYASLLAHEYGHHVQGESGLLEYYHEQRRLETEVTDQNAWTRRSELQANCLAGVFLGSVRVSYPLDKAAIDRVIDDASSTADREDGPEDERTHGSAENSILWMEHGLERQSAGACNTWQVADESLVQ</sequence>
<keyword evidence="3 6" id="KW-1133">Transmembrane helix</keyword>
<comment type="caution">
    <text evidence="7">The sequence shown here is derived from an EMBL/GenBank/DDBJ whole genome shotgun (WGS) entry which is preliminary data.</text>
</comment>
<dbReference type="Proteomes" id="UP001595847">
    <property type="component" value="Unassembled WGS sequence"/>
</dbReference>
<reference evidence="8" key="1">
    <citation type="journal article" date="2019" name="Int. J. Syst. Evol. Microbiol.">
        <title>The Global Catalogue of Microorganisms (GCM) 10K type strain sequencing project: providing services to taxonomists for standard genome sequencing and annotation.</title>
        <authorList>
            <consortium name="The Broad Institute Genomics Platform"/>
            <consortium name="The Broad Institute Genome Sequencing Center for Infectious Disease"/>
            <person name="Wu L."/>
            <person name="Ma J."/>
        </authorList>
    </citation>
    <scope>NUCLEOTIDE SEQUENCE [LARGE SCALE GENOMIC DNA]</scope>
    <source>
        <strain evidence="8">TBRC 1826</strain>
    </source>
</reference>
<evidence type="ECO:0000256" key="1">
    <source>
        <dbReference type="ARBA" id="ARBA00004167"/>
    </source>
</evidence>